<feature type="region of interest" description="Disordered" evidence="9">
    <location>
        <begin position="470"/>
        <end position="500"/>
    </location>
</feature>
<keyword evidence="2 8" id="KW-0004">4Fe-4S</keyword>
<keyword evidence="12" id="KW-1185">Reference proteome</keyword>
<evidence type="ECO:0000256" key="1">
    <source>
        <dbReference type="ARBA" id="ARBA00022448"/>
    </source>
</evidence>
<comment type="caution">
    <text evidence="11">The sequence shown here is derived from an EMBL/GenBank/DDBJ whole genome shotgun (WGS) entry which is preliminary data.</text>
</comment>
<protein>
    <recommendedName>
        <fullName evidence="8">Ion-translocating oxidoreductase complex subunit C</fullName>
        <ecNumber evidence="8">7.-.-.-</ecNumber>
    </recommendedName>
    <alternativeName>
        <fullName evidence="8">Rnf electron transport complex subunit C</fullName>
    </alternativeName>
</protein>
<feature type="binding site" evidence="8">
    <location>
        <position position="421"/>
    </location>
    <ligand>
        <name>[4Fe-4S] cluster</name>
        <dbReference type="ChEBI" id="CHEBI:49883"/>
        <label>2</label>
    </ligand>
</feature>
<dbReference type="NCBIfam" id="NF003454">
    <property type="entry name" value="PRK05035.1"/>
    <property type="match status" value="1"/>
</dbReference>
<evidence type="ECO:0000256" key="6">
    <source>
        <dbReference type="ARBA" id="ARBA00023004"/>
    </source>
</evidence>
<dbReference type="Proteomes" id="UP001597380">
    <property type="component" value="Unassembled WGS sequence"/>
</dbReference>
<dbReference type="Gene3D" id="3.40.50.11540">
    <property type="entry name" value="NADH-ubiquinone oxidoreductase 51kDa subunit"/>
    <property type="match status" value="1"/>
</dbReference>
<feature type="domain" description="4Fe-4S ferredoxin-type" evidence="10">
    <location>
        <begin position="366"/>
        <end position="396"/>
    </location>
</feature>
<dbReference type="InterPro" id="IPR011538">
    <property type="entry name" value="Nuo51_FMN-bd"/>
</dbReference>
<feature type="region of interest" description="Disordered" evidence="9">
    <location>
        <begin position="537"/>
        <end position="760"/>
    </location>
</feature>
<dbReference type="Pfam" id="PF10531">
    <property type="entry name" value="SLBB"/>
    <property type="match status" value="1"/>
</dbReference>
<evidence type="ECO:0000256" key="9">
    <source>
        <dbReference type="SAM" id="MobiDB-lite"/>
    </source>
</evidence>
<keyword evidence="3 8" id="KW-0479">Metal-binding</keyword>
<keyword evidence="5 8" id="KW-0249">Electron transport</keyword>
<feature type="domain" description="4Fe-4S ferredoxin-type" evidence="10">
    <location>
        <begin position="406"/>
        <end position="435"/>
    </location>
</feature>
<evidence type="ECO:0000256" key="8">
    <source>
        <dbReference type="HAMAP-Rule" id="MF_00461"/>
    </source>
</evidence>
<feature type="binding site" evidence="8">
    <location>
        <position position="379"/>
    </location>
    <ligand>
        <name>[4Fe-4S] cluster</name>
        <dbReference type="ChEBI" id="CHEBI:49883"/>
        <label>1</label>
    </ligand>
</feature>
<feature type="binding site" evidence="8">
    <location>
        <position position="376"/>
    </location>
    <ligand>
        <name>[4Fe-4S] cluster</name>
        <dbReference type="ChEBI" id="CHEBI:49883"/>
        <label>1</label>
    </ligand>
</feature>
<gene>
    <name evidence="11" type="primary">rsxC</name>
    <name evidence="8" type="synonym">rnfC</name>
    <name evidence="11" type="ORF">ACFSJ3_00540</name>
</gene>
<comment type="function">
    <text evidence="8">Part of a membrane-bound complex that couples electron transfer with translocation of ions across the membrane.</text>
</comment>
<dbReference type="EMBL" id="JBHUHT010000003">
    <property type="protein sequence ID" value="MFD2094457.1"/>
    <property type="molecule type" value="Genomic_DNA"/>
</dbReference>
<dbReference type="Pfam" id="PF13375">
    <property type="entry name" value="RnfC_N"/>
    <property type="match status" value="1"/>
</dbReference>
<organism evidence="11 12">
    <name type="scientific">Corallincola platygyrae</name>
    <dbReference type="NCBI Taxonomy" id="1193278"/>
    <lineage>
        <taxon>Bacteria</taxon>
        <taxon>Pseudomonadati</taxon>
        <taxon>Pseudomonadota</taxon>
        <taxon>Gammaproteobacteria</taxon>
        <taxon>Alteromonadales</taxon>
        <taxon>Psychromonadaceae</taxon>
        <taxon>Corallincola</taxon>
    </lineage>
</organism>
<evidence type="ECO:0000259" key="10">
    <source>
        <dbReference type="PROSITE" id="PS51379"/>
    </source>
</evidence>
<dbReference type="Gene3D" id="3.30.70.20">
    <property type="match status" value="1"/>
</dbReference>
<feature type="binding site" evidence="8">
    <location>
        <position position="382"/>
    </location>
    <ligand>
        <name>[4Fe-4S] cluster</name>
        <dbReference type="ChEBI" id="CHEBI:49883"/>
        <label>1</label>
    </ligand>
</feature>
<keyword evidence="8" id="KW-0472">Membrane</keyword>
<feature type="compositionally biased region" description="Basic and acidic residues" evidence="9">
    <location>
        <begin position="689"/>
        <end position="699"/>
    </location>
</feature>
<dbReference type="InterPro" id="IPR010208">
    <property type="entry name" value="Ion_transpt_RnfC/RsxC"/>
</dbReference>
<feature type="compositionally biased region" description="Basic and acidic residues" evidence="9">
    <location>
        <begin position="538"/>
        <end position="562"/>
    </location>
</feature>
<proteinExistence type="inferred from homology"/>
<dbReference type="SUPFAM" id="SSF142019">
    <property type="entry name" value="Nqo1 FMN-binding domain-like"/>
    <property type="match status" value="1"/>
</dbReference>
<keyword evidence="8" id="KW-0997">Cell inner membrane</keyword>
<dbReference type="EC" id="7.-.-.-" evidence="8"/>
<keyword evidence="8" id="KW-1278">Translocase</keyword>
<dbReference type="InterPro" id="IPR037225">
    <property type="entry name" value="Nuo51_FMN-bd_sf"/>
</dbReference>
<dbReference type="InterPro" id="IPR017900">
    <property type="entry name" value="4Fe4S_Fe_S_CS"/>
</dbReference>
<evidence type="ECO:0000256" key="7">
    <source>
        <dbReference type="ARBA" id="ARBA00023014"/>
    </source>
</evidence>
<feature type="compositionally biased region" description="Basic and acidic residues" evidence="9">
    <location>
        <begin position="470"/>
        <end position="482"/>
    </location>
</feature>
<reference evidence="12" key="1">
    <citation type="journal article" date="2019" name="Int. J. Syst. Evol. Microbiol.">
        <title>The Global Catalogue of Microorganisms (GCM) 10K type strain sequencing project: providing services to taxonomists for standard genome sequencing and annotation.</title>
        <authorList>
            <consortium name="The Broad Institute Genomics Platform"/>
            <consortium name="The Broad Institute Genome Sequencing Center for Infectious Disease"/>
            <person name="Wu L."/>
            <person name="Ma J."/>
        </authorList>
    </citation>
    <scope>NUCLEOTIDE SEQUENCE [LARGE SCALE GENOMIC DNA]</scope>
    <source>
        <strain evidence="12">CGMCC 1.10992</strain>
    </source>
</reference>
<keyword evidence="1 8" id="KW-0813">Transport</keyword>
<dbReference type="PROSITE" id="PS00198">
    <property type="entry name" value="4FE4S_FER_1"/>
    <property type="match status" value="2"/>
</dbReference>
<dbReference type="InterPro" id="IPR017896">
    <property type="entry name" value="4Fe4S_Fe-S-bd"/>
</dbReference>
<keyword evidence="8" id="KW-1003">Cell membrane</keyword>
<feature type="binding site" evidence="8">
    <location>
        <position position="425"/>
    </location>
    <ligand>
        <name>[4Fe-4S] cluster</name>
        <dbReference type="ChEBI" id="CHEBI:49883"/>
        <label>1</label>
    </ligand>
</feature>
<dbReference type="PANTHER" id="PTHR43034">
    <property type="entry name" value="ION-TRANSLOCATING OXIDOREDUCTASE COMPLEX SUBUNIT C"/>
    <property type="match status" value="1"/>
</dbReference>
<dbReference type="Pfam" id="PF01512">
    <property type="entry name" value="Complex1_51K"/>
    <property type="match status" value="1"/>
</dbReference>
<sequence length="760" mass="81403">METTLNLVKLGKLWDFPGGIHPPVRKSISTSHPIKRLPLPDHLYLPLKQHVGRGGQLLVAVGDHVLKGQALSSGEQGALPIHAPTSGKVEAISDYPSAHPSALPETTLVLRPDGEEHWCERNPIDTPLQQPKSVLIEKIATSGIAGLGGAGFPASRKLDGAPESLEFLIINGAECEPYISCDDMLMREHAEELATGIELLVHILNPAMVLVGIEDDKPEAIEAMAKATEGLNVLVKAIPTKYPSGGEKQLIQLLTGREVPTGGLPYQCGVVMHNIGTTYAIKRAICDGEPLLERVVTVTGEAVEQPGNYWAHFGTPVRHLLEHAGYKSKHGRRIIMGGPMMGFTLPHANIPLVKISNCILVPSEQELPMAGQEMPCIRCGQCAEACPASLLPQQLYWYSAHKELEKAREYKLFDCIECGACAYVCPSEIPLVHYYRRAKSELRQQDAEALKSDRAKQRFEARNERLEQAKLEREARHREAVAKRQAAVANRGSQNQGAQEAVAAAMARVKAQQSDQPPAAIIDEQGNLQPDNQAAIEARAKRKEEAAKRRAEKAAAKAKQMEAESPTSDSLASAKDPRKAAVAAAVARAKAKAEAKKAQSAETPDEETSVTEPSPEPSADTPDVDPRKAAVAAAVARAKAKAEAKKAQGAETPDNEASVAKPSSEPSADTTDVDPRKAAVAAAVARAKAKAEQKRREAAESTSDQTEQEPKTQPAPAPVANENAADAKKAAIAAAVAKAKQKAMERQAAAKSEDSSEEDA</sequence>
<dbReference type="HAMAP" id="MF_00461">
    <property type="entry name" value="RsxC_RnfC"/>
    <property type="match status" value="1"/>
</dbReference>
<dbReference type="RefSeq" id="WP_345337706.1">
    <property type="nucleotide sequence ID" value="NZ_BAABLI010000003.1"/>
</dbReference>
<comment type="similarity">
    <text evidence="8">Belongs to the 4Fe4S bacterial-type ferredoxin family. RnfC subfamily.</text>
</comment>
<keyword evidence="7 8" id="KW-0411">Iron-sulfur</keyword>
<feature type="compositionally biased region" description="Low complexity" evidence="9">
    <location>
        <begin position="718"/>
        <end position="738"/>
    </location>
</feature>
<dbReference type="PROSITE" id="PS51379">
    <property type="entry name" value="4FE4S_FER_2"/>
    <property type="match status" value="2"/>
</dbReference>
<keyword evidence="6 8" id="KW-0408">Iron</keyword>
<name>A0ABW4XHB6_9GAMM</name>
<feature type="binding site" evidence="8">
    <location>
        <position position="386"/>
    </location>
    <ligand>
        <name>[4Fe-4S] cluster</name>
        <dbReference type="ChEBI" id="CHEBI:49883"/>
        <label>2</label>
    </ligand>
</feature>
<evidence type="ECO:0000313" key="12">
    <source>
        <dbReference type="Proteomes" id="UP001597380"/>
    </source>
</evidence>
<feature type="binding site" evidence="8">
    <location>
        <position position="415"/>
    </location>
    <ligand>
        <name>[4Fe-4S] cluster</name>
        <dbReference type="ChEBI" id="CHEBI:49883"/>
        <label>2</label>
    </ligand>
</feature>
<evidence type="ECO:0000256" key="2">
    <source>
        <dbReference type="ARBA" id="ARBA00022485"/>
    </source>
</evidence>
<dbReference type="Pfam" id="PF12838">
    <property type="entry name" value="Fer4_7"/>
    <property type="match status" value="1"/>
</dbReference>
<evidence type="ECO:0000256" key="5">
    <source>
        <dbReference type="ARBA" id="ARBA00022982"/>
    </source>
</evidence>
<dbReference type="InterPro" id="IPR026902">
    <property type="entry name" value="RnfC_N"/>
</dbReference>
<dbReference type="PANTHER" id="PTHR43034:SF2">
    <property type="entry name" value="ION-TRANSLOCATING OXIDOREDUCTASE COMPLEX SUBUNIT C"/>
    <property type="match status" value="1"/>
</dbReference>
<evidence type="ECO:0000256" key="4">
    <source>
        <dbReference type="ARBA" id="ARBA00022737"/>
    </source>
</evidence>
<comment type="cofactor">
    <cofactor evidence="8">
        <name>[4Fe-4S] cluster</name>
        <dbReference type="ChEBI" id="CHEBI:49883"/>
    </cofactor>
    <text evidence="8">Binds 2 [4Fe-4S] clusters per subunit.</text>
</comment>
<accession>A0ABW4XHB6</accession>
<evidence type="ECO:0000256" key="3">
    <source>
        <dbReference type="ARBA" id="ARBA00022723"/>
    </source>
</evidence>
<dbReference type="SUPFAM" id="SSF46548">
    <property type="entry name" value="alpha-helical ferredoxin"/>
    <property type="match status" value="1"/>
</dbReference>
<dbReference type="InterPro" id="IPR019554">
    <property type="entry name" value="Soluble_ligand-bd"/>
</dbReference>
<feature type="binding site" evidence="8">
    <location>
        <position position="418"/>
    </location>
    <ligand>
        <name>[4Fe-4S] cluster</name>
        <dbReference type="ChEBI" id="CHEBI:49883"/>
        <label>2</label>
    </ligand>
</feature>
<comment type="subunit">
    <text evidence="8">The complex is composed of six subunits: RnfA, RnfB, RnfC, RnfD, RnfE and RnfG.</text>
</comment>
<keyword evidence="4 8" id="KW-0677">Repeat</keyword>
<comment type="subcellular location">
    <subcellularLocation>
        <location evidence="8">Cell inner membrane</location>
        <topology evidence="8">Peripheral membrane protein</topology>
    </subcellularLocation>
</comment>
<dbReference type="NCBIfam" id="TIGR01945">
    <property type="entry name" value="rnfC"/>
    <property type="match status" value="1"/>
</dbReference>
<evidence type="ECO:0000313" key="11">
    <source>
        <dbReference type="EMBL" id="MFD2094457.1"/>
    </source>
</evidence>